<keyword evidence="1" id="KW-0677">Repeat</keyword>
<dbReference type="PANTHER" id="PTHR19338">
    <property type="entry name" value="TRANSLOCASE OF INNER MITOCHONDRIAL MEMBRANE 13 HOMOLOG"/>
    <property type="match status" value="1"/>
</dbReference>
<dbReference type="InterPro" id="IPR027417">
    <property type="entry name" value="P-loop_NTPase"/>
</dbReference>
<dbReference type="PANTHER" id="PTHR19338:SF66">
    <property type="entry name" value="NB-ARC DOMAIN-CONTAINING PROTEIN"/>
    <property type="match status" value="1"/>
</dbReference>
<name>A0ABU6TYA1_9FABA</name>
<dbReference type="Gene3D" id="1.20.5.4130">
    <property type="match status" value="1"/>
</dbReference>
<reference evidence="6 7" key="1">
    <citation type="journal article" date="2023" name="Plants (Basel)">
        <title>Bridging the Gap: Combining Genomics and Transcriptomics Approaches to Understand Stylosanthes scabra, an Orphan Legume from the Brazilian Caatinga.</title>
        <authorList>
            <person name="Ferreira-Neto J.R.C."/>
            <person name="da Silva M.D."/>
            <person name="Binneck E."/>
            <person name="de Melo N.F."/>
            <person name="da Silva R.H."/>
            <person name="de Melo A.L.T.M."/>
            <person name="Pandolfi V."/>
            <person name="Bustamante F.O."/>
            <person name="Brasileiro-Vidal A.C."/>
            <person name="Benko-Iseppon A.M."/>
        </authorList>
    </citation>
    <scope>NUCLEOTIDE SEQUENCE [LARGE SCALE GENOMIC DNA]</scope>
    <source>
        <tissue evidence="6">Leaves</tissue>
    </source>
</reference>
<keyword evidence="3" id="KW-0611">Plant defense</keyword>
<dbReference type="InterPro" id="IPR002182">
    <property type="entry name" value="NB-ARC"/>
</dbReference>
<evidence type="ECO:0000313" key="6">
    <source>
        <dbReference type="EMBL" id="MED6153185.1"/>
    </source>
</evidence>
<accession>A0ABU6TYA1</accession>
<evidence type="ECO:0000256" key="2">
    <source>
        <dbReference type="ARBA" id="ARBA00022741"/>
    </source>
</evidence>
<dbReference type="CDD" id="cd14798">
    <property type="entry name" value="RX-CC_like"/>
    <property type="match status" value="1"/>
</dbReference>
<dbReference type="EMBL" id="JASCZI010093247">
    <property type="protein sequence ID" value="MED6153185.1"/>
    <property type="molecule type" value="Genomic_DNA"/>
</dbReference>
<dbReference type="InterPro" id="IPR038005">
    <property type="entry name" value="RX-like_CC"/>
</dbReference>
<evidence type="ECO:0000259" key="5">
    <source>
        <dbReference type="Pfam" id="PF18052"/>
    </source>
</evidence>
<sequence length="295" mass="33844">MADTVISFVLEHLSQLLAREANLLFGVDDRVRSLQDELNMINVLLETSEGKKTKKGIEKEILRQIRNVAYEAEDVIDTFVVNVAMYKRRTKLGRMLNGFEYAKLLHDVAEKIDTIKATVNQIRENKLKFADIFQQEGESSSSAIQEEERLKLVHKMRRNVEEDDVVGFVRESKAVIQLLKKESSQSDVVSIIGMGGLGKTTLARKVYKCNEVKSYFHCHAWVYVSNECRVEELLLGLIKCLMPNLEYNHGRKRKGKKQKGIEKPGDLPSLGVDQLKEKLRNFLTMKRYLVVLDDL</sequence>
<gene>
    <name evidence="6" type="ORF">PIB30_099226</name>
</gene>
<organism evidence="6 7">
    <name type="scientific">Stylosanthes scabra</name>
    <dbReference type="NCBI Taxonomy" id="79078"/>
    <lineage>
        <taxon>Eukaryota</taxon>
        <taxon>Viridiplantae</taxon>
        <taxon>Streptophyta</taxon>
        <taxon>Embryophyta</taxon>
        <taxon>Tracheophyta</taxon>
        <taxon>Spermatophyta</taxon>
        <taxon>Magnoliopsida</taxon>
        <taxon>eudicotyledons</taxon>
        <taxon>Gunneridae</taxon>
        <taxon>Pentapetalae</taxon>
        <taxon>rosids</taxon>
        <taxon>fabids</taxon>
        <taxon>Fabales</taxon>
        <taxon>Fabaceae</taxon>
        <taxon>Papilionoideae</taxon>
        <taxon>50 kb inversion clade</taxon>
        <taxon>dalbergioids sensu lato</taxon>
        <taxon>Dalbergieae</taxon>
        <taxon>Pterocarpus clade</taxon>
        <taxon>Stylosanthes</taxon>
    </lineage>
</organism>
<evidence type="ECO:0000259" key="4">
    <source>
        <dbReference type="Pfam" id="PF00931"/>
    </source>
</evidence>
<feature type="domain" description="Disease resistance N-terminal" evidence="5">
    <location>
        <begin position="5"/>
        <end position="89"/>
    </location>
</feature>
<evidence type="ECO:0000256" key="3">
    <source>
        <dbReference type="ARBA" id="ARBA00022821"/>
    </source>
</evidence>
<dbReference type="Gene3D" id="3.40.50.300">
    <property type="entry name" value="P-loop containing nucleotide triphosphate hydrolases"/>
    <property type="match status" value="1"/>
</dbReference>
<dbReference type="Proteomes" id="UP001341840">
    <property type="component" value="Unassembled WGS sequence"/>
</dbReference>
<protein>
    <submittedName>
        <fullName evidence="6">Uncharacterized protein</fullName>
    </submittedName>
</protein>
<dbReference type="InterPro" id="IPR041118">
    <property type="entry name" value="Rx_N"/>
</dbReference>
<keyword evidence="2" id="KW-0547">Nucleotide-binding</keyword>
<comment type="caution">
    <text evidence="6">The sequence shown here is derived from an EMBL/GenBank/DDBJ whole genome shotgun (WGS) entry which is preliminary data.</text>
</comment>
<keyword evidence="7" id="KW-1185">Reference proteome</keyword>
<dbReference type="SUPFAM" id="SSF52540">
    <property type="entry name" value="P-loop containing nucleoside triphosphate hydrolases"/>
    <property type="match status" value="1"/>
</dbReference>
<dbReference type="Pfam" id="PF00931">
    <property type="entry name" value="NB-ARC"/>
    <property type="match status" value="1"/>
</dbReference>
<evidence type="ECO:0000256" key="1">
    <source>
        <dbReference type="ARBA" id="ARBA00022737"/>
    </source>
</evidence>
<feature type="domain" description="NB-ARC" evidence="4">
    <location>
        <begin position="174"/>
        <end position="294"/>
    </location>
</feature>
<dbReference type="Pfam" id="PF18052">
    <property type="entry name" value="Rx_N"/>
    <property type="match status" value="1"/>
</dbReference>
<evidence type="ECO:0000313" key="7">
    <source>
        <dbReference type="Proteomes" id="UP001341840"/>
    </source>
</evidence>
<proteinExistence type="predicted"/>